<keyword evidence="4" id="KW-1185">Reference proteome</keyword>
<organism evidence="3 4">
    <name type="scientific">Centaurea solstitialis</name>
    <name type="common">yellow star-thistle</name>
    <dbReference type="NCBI Taxonomy" id="347529"/>
    <lineage>
        <taxon>Eukaryota</taxon>
        <taxon>Viridiplantae</taxon>
        <taxon>Streptophyta</taxon>
        <taxon>Embryophyta</taxon>
        <taxon>Tracheophyta</taxon>
        <taxon>Spermatophyta</taxon>
        <taxon>Magnoliopsida</taxon>
        <taxon>eudicotyledons</taxon>
        <taxon>Gunneridae</taxon>
        <taxon>Pentapetalae</taxon>
        <taxon>asterids</taxon>
        <taxon>campanulids</taxon>
        <taxon>Asterales</taxon>
        <taxon>Asteraceae</taxon>
        <taxon>Carduoideae</taxon>
        <taxon>Cardueae</taxon>
        <taxon>Centaureinae</taxon>
        <taxon>Centaurea</taxon>
    </lineage>
</organism>
<dbReference type="InterPro" id="IPR029480">
    <property type="entry name" value="Transpos_assoc"/>
</dbReference>
<gene>
    <name evidence="3" type="ORF">OSB04_000953</name>
</gene>
<accession>A0AA38U8E9</accession>
<evidence type="ECO:0000259" key="2">
    <source>
        <dbReference type="Pfam" id="PF13963"/>
    </source>
</evidence>
<proteinExistence type="predicted"/>
<dbReference type="AlphaFoldDB" id="A0AA38U8E9"/>
<protein>
    <recommendedName>
        <fullName evidence="2">Transposase-associated domain-containing protein</fullName>
    </recommendedName>
</protein>
<evidence type="ECO:0000256" key="1">
    <source>
        <dbReference type="SAM" id="MobiDB-lite"/>
    </source>
</evidence>
<feature type="compositionally biased region" description="Pro residues" evidence="1">
    <location>
        <begin position="189"/>
        <end position="208"/>
    </location>
</feature>
<feature type="domain" description="Transposase-associated" evidence="2">
    <location>
        <begin position="232"/>
        <end position="272"/>
    </location>
</feature>
<sequence>MAKLISRGSLHEDETNLLGYLQRNTYTSFPVIHPEPATSLSQEVVSSIQRLEGKLAFLMTEVRGTSIGAVSFGTHTGADDQHSQPGRNTTDDLVGTGREIVIFVNPKLDHISSILVTRVPATCDELKEIINLDDISSDDDDEHLQFPVSEPTHVKVEEVSSEDNESGMESYSSDSPLLMSLYESPPPSFDIPSPHRSPLPHTPSPKPWESPSVLTRTPSPVTNFSLSLIAVRCTRCLDKLALGVRQSDPNVVKEHLILRGFMKDYTCWIRHGDDFDECNYTVDHDFVDNNENYESNNTTCDNLHEMLQDVEDDIADKHYEKFEQLSVDSEKPLYVGCEKFTKLPVVLRLFNLKANNNWSDKSFTSLLEILHEMLPEDNELPISLY</sequence>
<feature type="region of interest" description="Disordered" evidence="1">
    <location>
        <begin position="73"/>
        <end position="92"/>
    </location>
</feature>
<evidence type="ECO:0000313" key="3">
    <source>
        <dbReference type="EMBL" id="KAJ9564987.1"/>
    </source>
</evidence>
<feature type="region of interest" description="Disordered" evidence="1">
    <location>
        <begin position="189"/>
        <end position="214"/>
    </location>
</feature>
<dbReference type="Proteomes" id="UP001172457">
    <property type="component" value="Chromosome 1"/>
</dbReference>
<reference evidence="3" key="1">
    <citation type="submission" date="2023-03" db="EMBL/GenBank/DDBJ databases">
        <title>Chromosome-scale reference genome and RAD-based genetic map of yellow starthistle (Centaurea solstitialis) reveal putative structural variation and QTLs associated with invader traits.</title>
        <authorList>
            <person name="Reatini B."/>
            <person name="Cang F.A."/>
            <person name="Jiang Q."/>
            <person name="Mckibben M.T.W."/>
            <person name="Barker M.S."/>
            <person name="Rieseberg L.H."/>
            <person name="Dlugosch K.M."/>
        </authorList>
    </citation>
    <scope>NUCLEOTIDE SEQUENCE</scope>
    <source>
        <strain evidence="3">CAN-66</strain>
        <tissue evidence="3">Leaf</tissue>
    </source>
</reference>
<feature type="region of interest" description="Disordered" evidence="1">
    <location>
        <begin position="141"/>
        <end position="177"/>
    </location>
</feature>
<comment type="caution">
    <text evidence="3">The sequence shown here is derived from an EMBL/GenBank/DDBJ whole genome shotgun (WGS) entry which is preliminary data.</text>
</comment>
<dbReference type="EMBL" id="JARYMX010000001">
    <property type="protein sequence ID" value="KAJ9564987.1"/>
    <property type="molecule type" value="Genomic_DNA"/>
</dbReference>
<name>A0AA38U8E9_9ASTR</name>
<dbReference type="Pfam" id="PF13963">
    <property type="entry name" value="Transpos_assoc"/>
    <property type="match status" value="1"/>
</dbReference>
<evidence type="ECO:0000313" key="4">
    <source>
        <dbReference type="Proteomes" id="UP001172457"/>
    </source>
</evidence>